<evidence type="ECO:0000256" key="1">
    <source>
        <dbReference type="SAM" id="SignalP"/>
    </source>
</evidence>
<protein>
    <submittedName>
        <fullName evidence="4">Uncharacterized protein (TIGR02231 family)</fullName>
    </submittedName>
</protein>
<dbReference type="PANTHER" id="PTHR31005:SF8">
    <property type="entry name" value="DUF4139 DOMAIN-CONTAINING PROTEIN"/>
    <property type="match status" value="1"/>
</dbReference>
<dbReference type="EMBL" id="JBEPSM010000001">
    <property type="protein sequence ID" value="MET4634497.1"/>
    <property type="molecule type" value="Genomic_DNA"/>
</dbReference>
<feature type="chain" id="PRO_5047458333" evidence="1">
    <location>
        <begin position="23"/>
        <end position="552"/>
    </location>
</feature>
<dbReference type="InterPro" id="IPR011935">
    <property type="entry name" value="CHP02231"/>
</dbReference>
<keyword evidence="1" id="KW-0732">Signal</keyword>
<evidence type="ECO:0000313" key="4">
    <source>
        <dbReference type="EMBL" id="MET4634497.1"/>
    </source>
</evidence>
<evidence type="ECO:0000259" key="3">
    <source>
        <dbReference type="Pfam" id="PF13600"/>
    </source>
</evidence>
<comment type="caution">
    <text evidence="4">The sequence shown here is derived from an EMBL/GenBank/DDBJ whole genome shotgun (WGS) entry which is preliminary data.</text>
</comment>
<evidence type="ECO:0000259" key="2">
    <source>
        <dbReference type="Pfam" id="PF13598"/>
    </source>
</evidence>
<gene>
    <name evidence="4" type="ORF">ABIE08_002410</name>
</gene>
<dbReference type="Pfam" id="PF13598">
    <property type="entry name" value="DUF4139"/>
    <property type="match status" value="1"/>
</dbReference>
<dbReference type="InterPro" id="IPR037291">
    <property type="entry name" value="DUF4139"/>
</dbReference>
<organism evidence="4 5">
    <name type="scientific">Kaistia defluvii</name>
    <dbReference type="NCBI Taxonomy" id="410841"/>
    <lineage>
        <taxon>Bacteria</taxon>
        <taxon>Pseudomonadati</taxon>
        <taxon>Pseudomonadota</taxon>
        <taxon>Alphaproteobacteria</taxon>
        <taxon>Hyphomicrobiales</taxon>
        <taxon>Kaistiaceae</taxon>
        <taxon>Kaistia</taxon>
    </lineage>
</organism>
<accession>A0ABV2QZR3</accession>
<dbReference type="RefSeq" id="WP_354551241.1">
    <property type="nucleotide sequence ID" value="NZ_JBEPSM010000001.1"/>
</dbReference>
<sequence>MAKTILALTLAVLAASSANVHAADLPLGSRITAVTVHPQGAAVLREAAFSVPPGVSVLVADDLPADMVADSLRVEGLAAGGVTIRSVETRGAKADADADPARAAILAEIEVLRDRLGALDDKRAALDLRAKFIDQLAESVPQGLAKGMAEGKSIGDWVQTAEGLGLEREKIDQQRAQIAIDRRGIEKTLATRQSALDDLPVAAPKLEARIELLANQAATGKLTLGYRTQSAGWSPAYDISLALGEALAEPKLELVRRAELHQETGEDWAGVALSLSTSRPAEGTQAPELGESVVRFAPRFAQDEASESMALVRPAPAPPARYKMEAAGGGADAIAQAEAVADFGDFRAEYRIADPVSVSSGEGSRSVRIATENLAPTLEVRAVPAVSDAAYLTARFRNTSGAPYVGGNAVLYRDGAFAGTVPLAFTAPNAELTLGFGIDDKVAVTRITLERKTGERGLISSEKTDERRYRIKIENRHARPISIVVLDQLPVSEAKTITVQALPEATPPTASAVDGRRGVVAWGYDYAAGETKEITHAFAVSWPADQDVFWEN</sequence>
<feature type="domain" description="DUF4140" evidence="3">
    <location>
        <begin position="34"/>
        <end position="133"/>
    </location>
</feature>
<keyword evidence="5" id="KW-1185">Reference proteome</keyword>
<feature type="signal peptide" evidence="1">
    <location>
        <begin position="1"/>
        <end position="22"/>
    </location>
</feature>
<dbReference type="InterPro" id="IPR025554">
    <property type="entry name" value="DUF4140"/>
</dbReference>
<dbReference type="Proteomes" id="UP001549321">
    <property type="component" value="Unassembled WGS sequence"/>
</dbReference>
<evidence type="ECO:0000313" key="5">
    <source>
        <dbReference type="Proteomes" id="UP001549321"/>
    </source>
</evidence>
<dbReference type="PANTHER" id="PTHR31005">
    <property type="entry name" value="DUF4139 DOMAIN-CONTAINING PROTEIN"/>
    <property type="match status" value="1"/>
</dbReference>
<dbReference type="Pfam" id="PF13600">
    <property type="entry name" value="DUF4140"/>
    <property type="match status" value="1"/>
</dbReference>
<proteinExistence type="predicted"/>
<feature type="domain" description="DUF4139" evidence="2">
    <location>
        <begin position="222"/>
        <end position="543"/>
    </location>
</feature>
<reference evidence="4 5" key="1">
    <citation type="submission" date="2024-06" db="EMBL/GenBank/DDBJ databases">
        <title>Sorghum-associated microbial communities from plants grown in Nebraska, USA.</title>
        <authorList>
            <person name="Schachtman D."/>
        </authorList>
    </citation>
    <scope>NUCLEOTIDE SEQUENCE [LARGE SCALE GENOMIC DNA]</scope>
    <source>
        <strain evidence="4 5">3207</strain>
    </source>
</reference>
<dbReference type="NCBIfam" id="TIGR02231">
    <property type="entry name" value="mucoidy inhibitor MuiA family protein"/>
    <property type="match status" value="1"/>
</dbReference>
<name>A0ABV2QZR3_9HYPH</name>